<organism evidence="8 9">
    <name type="scientific">Comamonas testosteroni TK102</name>
    <dbReference type="NCBI Taxonomy" id="1392005"/>
    <lineage>
        <taxon>Bacteria</taxon>
        <taxon>Pseudomonadati</taxon>
        <taxon>Pseudomonadota</taxon>
        <taxon>Betaproteobacteria</taxon>
        <taxon>Burkholderiales</taxon>
        <taxon>Comamonadaceae</taxon>
        <taxon>Comamonas</taxon>
    </lineage>
</organism>
<comment type="catalytic activity">
    <reaction evidence="5">
        <text>N,N-dimethyl-1,4-phenylenediamine + anthranilate + 2 NAD(+) = 2-(4-dimethylaminophenyl)diazenylbenzoate + 2 NADH + 2 H(+)</text>
        <dbReference type="Rhea" id="RHEA:55872"/>
        <dbReference type="ChEBI" id="CHEBI:15378"/>
        <dbReference type="ChEBI" id="CHEBI:15783"/>
        <dbReference type="ChEBI" id="CHEBI:16567"/>
        <dbReference type="ChEBI" id="CHEBI:57540"/>
        <dbReference type="ChEBI" id="CHEBI:57945"/>
        <dbReference type="ChEBI" id="CHEBI:71579"/>
        <dbReference type="EC" id="1.7.1.17"/>
    </reaction>
    <physiologicalReaction direction="right-to-left" evidence="5">
        <dbReference type="Rhea" id="RHEA:55874"/>
    </physiologicalReaction>
</comment>
<comment type="subunit">
    <text evidence="6">Homodimer.</text>
</comment>
<dbReference type="AlphaFoldDB" id="A0A076PLL9"/>
<feature type="domain" description="Flavodoxin-like fold" evidence="7">
    <location>
        <begin position="1"/>
        <end position="199"/>
    </location>
</feature>
<evidence type="ECO:0000256" key="2">
    <source>
        <dbReference type="ARBA" id="ARBA00022643"/>
    </source>
</evidence>
<evidence type="ECO:0000256" key="5">
    <source>
        <dbReference type="ARBA" id="ARBA00048542"/>
    </source>
</evidence>
<dbReference type="PANTHER" id="PTHR43741:SF4">
    <property type="entry name" value="FMN-DEPENDENT NADH:QUINONE OXIDOREDUCTASE"/>
    <property type="match status" value="1"/>
</dbReference>
<evidence type="ECO:0000313" key="8">
    <source>
        <dbReference type="EMBL" id="AIJ46613.1"/>
    </source>
</evidence>
<feature type="binding site" evidence="6">
    <location>
        <position position="9"/>
    </location>
    <ligand>
        <name>FMN</name>
        <dbReference type="ChEBI" id="CHEBI:58210"/>
    </ligand>
</feature>
<accession>A0A076PLL9</accession>
<evidence type="ECO:0000313" key="9">
    <source>
        <dbReference type="Proteomes" id="UP000028782"/>
    </source>
</evidence>
<dbReference type="GO" id="GO:0009055">
    <property type="term" value="F:electron transfer activity"/>
    <property type="evidence" value="ECO:0007669"/>
    <property type="project" value="UniProtKB-UniRule"/>
</dbReference>
<keyword evidence="1 6" id="KW-0285">Flavoprotein</keyword>
<dbReference type="RefSeq" id="WP_043372429.1">
    <property type="nucleotide sequence ID" value="NZ_CP006704.1"/>
</dbReference>
<keyword evidence="4 6" id="KW-0520">NAD</keyword>
<dbReference type="SUPFAM" id="SSF52218">
    <property type="entry name" value="Flavoproteins"/>
    <property type="match status" value="1"/>
</dbReference>
<comment type="cofactor">
    <cofactor evidence="6">
        <name>FMN</name>
        <dbReference type="ChEBI" id="CHEBI:58210"/>
    </cofactor>
    <text evidence="6">Binds 1 FMN per subunit.</text>
</comment>
<name>A0A076PLL9_COMTE</name>
<dbReference type="EC" id="1.6.5.-" evidence="6"/>
<keyword evidence="3 6" id="KW-0560">Oxidoreductase</keyword>
<comment type="similarity">
    <text evidence="6">Belongs to the azoreductase type 1 family.</text>
</comment>
<comment type="catalytic activity">
    <reaction evidence="6">
        <text>2 a quinone + NADH + H(+) = 2 a 1,4-benzosemiquinone + NAD(+)</text>
        <dbReference type="Rhea" id="RHEA:65952"/>
        <dbReference type="ChEBI" id="CHEBI:15378"/>
        <dbReference type="ChEBI" id="CHEBI:57540"/>
        <dbReference type="ChEBI" id="CHEBI:57945"/>
        <dbReference type="ChEBI" id="CHEBI:132124"/>
        <dbReference type="ChEBI" id="CHEBI:134225"/>
    </reaction>
</comment>
<dbReference type="KEGG" id="ctes:O987_12450"/>
<dbReference type="EC" id="1.7.1.17" evidence="6"/>
<dbReference type="HOGENOM" id="CLU_088964_0_0_4"/>
<dbReference type="GO" id="GO:0010181">
    <property type="term" value="F:FMN binding"/>
    <property type="evidence" value="ECO:0007669"/>
    <property type="project" value="UniProtKB-UniRule"/>
</dbReference>
<comment type="function">
    <text evidence="6">Also exhibits azoreductase activity. Catalyzes the reductive cleavage of the azo bond in aromatic azo compounds to the corresponding amines.</text>
</comment>
<evidence type="ECO:0000259" key="7">
    <source>
        <dbReference type="Pfam" id="PF02525"/>
    </source>
</evidence>
<dbReference type="InterPro" id="IPR003680">
    <property type="entry name" value="Flavodoxin_fold"/>
</dbReference>
<dbReference type="InterPro" id="IPR050104">
    <property type="entry name" value="FMN-dep_NADH:Q_OxRdtase_AzoR1"/>
</dbReference>
<dbReference type="GO" id="GO:0016652">
    <property type="term" value="F:oxidoreductase activity, acting on NAD(P)H as acceptor"/>
    <property type="evidence" value="ECO:0007669"/>
    <property type="project" value="UniProtKB-UniRule"/>
</dbReference>
<protein>
    <recommendedName>
        <fullName evidence="6">FMN dependent NADH:quinone oxidoreductase</fullName>
        <ecNumber evidence="6">1.6.5.-</ecNumber>
    </recommendedName>
    <alternativeName>
        <fullName evidence="6">Azo-dye reductase</fullName>
    </alternativeName>
    <alternativeName>
        <fullName evidence="6">FMN-dependent NADH-azo compound oxidoreductase</fullName>
    </alternativeName>
    <alternativeName>
        <fullName evidence="6">FMN-dependent NADH-azoreductase</fullName>
        <ecNumber evidence="6">1.7.1.17</ecNumber>
    </alternativeName>
</protein>
<dbReference type="Pfam" id="PF02525">
    <property type="entry name" value="Flavodoxin_2"/>
    <property type="match status" value="1"/>
</dbReference>
<dbReference type="GO" id="GO:0016655">
    <property type="term" value="F:oxidoreductase activity, acting on NAD(P)H, quinone or similar compound as acceptor"/>
    <property type="evidence" value="ECO:0007669"/>
    <property type="project" value="InterPro"/>
</dbReference>
<dbReference type="Gene3D" id="3.40.50.360">
    <property type="match status" value="1"/>
</dbReference>
<comment type="function">
    <text evidence="6">Quinone reductase that provides resistance to thiol-specific stress caused by electrophilic quinones.</text>
</comment>
<evidence type="ECO:0000256" key="4">
    <source>
        <dbReference type="ARBA" id="ARBA00023027"/>
    </source>
</evidence>
<dbReference type="InterPro" id="IPR029039">
    <property type="entry name" value="Flavoprotein-like_sf"/>
</dbReference>
<sequence length="202" mass="21339">MQVLHLDSSALGAMSVSRRLTAQFVARQKELHPNVEVTYRDLAAEPALHLTGAHMAARMGTSSDDATINADLVKGNAYMDELFAADVIVIGAPMYNLSIPTPLKAWIDRVAVAGKTFQYTATGPEGLLKGKRAFIASARGGVYSAGSPAAALEHQESYLIGLLGFLGVTDVKVVRAEGIAFSPEAKDVAISRALENIAAITD</sequence>
<evidence type="ECO:0000256" key="3">
    <source>
        <dbReference type="ARBA" id="ARBA00023002"/>
    </source>
</evidence>
<gene>
    <name evidence="6" type="primary">azoR</name>
    <name evidence="8" type="ORF">O987_12450</name>
</gene>
<dbReference type="InterPro" id="IPR023048">
    <property type="entry name" value="NADH:quinone_OxRdtase_FMN_depd"/>
</dbReference>
<feature type="binding site" evidence="6">
    <location>
        <begin position="94"/>
        <end position="97"/>
    </location>
    <ligand>
        <name>FMN</name>
        <dbReference type="ChEBI" id="CHEBI:58210"/>
    </ligand>
</feature>
<dbReference type="EMBL" id="CP006704">
    <property type="protein sequence ID" value="AIJ46613.1"/>
    <property type="molecule type" value="Genomic_DNA"/>
</dbReference>
<proteinExistence type="inferred from homology"/>
<dbReference type="HAMAP" id="MF_01216">
    <property type="entry name" value="Azoreductase_type1"/>
    <property type="match status" value="1"/>
</dbReference>
<keyword evidence="2 6" id="KW-0288">FMN</keyword>
<comment type="caution">
    <text evidence="6">Lacks conserved residue(s) required for the propagation of feature annotation.</text>
</comment>
<evidence type="ECO:0000256" key="1">
    <source>
        <dbReference type="ARBA" id="ARBA00022630"/>
    </source>
</evidence>
<feature type="binding site" evidence="6">
    <location>
        <begin position="15"/>
        <end position="17"/>
    </location>
    <ligand>
        <name>FMN</name>
        <dbReference type="ChEBI" id="CHEBI:58210"/>
    </ligand>
</feature>
<evidence type="ECO:0000256" key="6">
    <source>
        <dbReference type="HAMAP-Rule" id="MF_01216"/>
    </source>
</evidence>
<dbReference type="PANTHER" id="PTHR43741">
    <property type="entry name" value="FMN-DEPENDENT NADH-AZOREDUCTASE 1"/>
    <property type="match status" value="1"/>
</dbReference>
<dbReference type="Proteomes" id="UP000028782">
    <property type="component" value="Chromosome"/>
</dbReference>
<reference evidence="8 9" key="1">
    <citation type="journal article" date="2014" name="Genome Announc.">
        <title>Complete Genome Sequence of Polychlorinated Biphenyl Degrader Comamonas testosteroni TK102 (NBRC 109938).</title>
        <authorList>
            <person name="Fukuda K."/>
            <person name="Hosoyama A."/>
            <person name="Tsuchikane K."/>
            <person name="Ohji S."/>
            <person name="Yamazoe A."/>
            <person name="Fujita N."/>
            <person name="Shintani M."/>
            <person name="Kimbara K."/>
        </authorList>
    </citation>
    <scope>NUCLEOTIDE SEQUENCE [LARGE SCALE GENOMIC DNA]</scope>
    <source>
        <strain evidence="8">TK102</strain>
    </source>
</reference>